<keyword evidence="1" id="KW-0472">Membrane</keyword>
<dbReference type="InterPro" id="IPR052710">
    <property type="entry name" value="CAAX_protease"/>
</dbReference>
<proteinExistence type="predicted"/>
<feature type="transmembrane region" description="Helical" evidence="1">
    <location>
        <begin position="225"/>
        <end position="244"/>
    </location>
</feature>
<dbReference type="InterPro" id="IPR003675">
    <property type="entry name" value="Rce1/LyrA-like_dom"/>
</dbReference>
<dbReference type="Pfam" id="PF02517">
    <property type="entry name" value="Rce1-like"/>
    <property type="match status" value="1"/>
</dbReference>
<reference evidence="4" key="1">
    <citation type="submission" date="2016-10" db="EMBL/GenBank/DDBJ databases">
        <authorList>
            <person name="Varghese N."/>
            <person name="Submissions S."/>
        </authorList>
    </citation>
    <scope>NUCLEOTIDE SEQUENCE [LARGE SCALE GENOMIC DNA]</scope>
    <source>
        <strain evidence="4">DSM 21743</strain>
    </source>
</reference>
<feature type="transmembrane region" description="Helical" evidence="1">
    <location>
        <begin position="199"/>
        <end position="219"/>
    </location>
</feature>
<keyword evidence="4" id="KW-1185">Reference proteome</keyword>
<dbReference type="RefSeq" id="WP_157720050.1">
    <property type="nucleotide sequence ID" value="NZ_LT629799.1"/>
</dbReference>
<name>A0A1H2N5J9_9ACTN</name>
<evidence type="ECO:0000313" key="3">
    <source>
        <dbReference type="EMBL" id="SDV00843.1"/>
    </source>
</evidence>
<organism evidence="3 4">
    <name type="scientific">Microlunatus sagamiharensis</name>
    <dbReference type="NCBI Taxonomy" id="546874"/>
    <lineage>
        <taxon>Bacteria</taxon>
        <taxon>Bacillati</taxon>
        <taxon>Actinomycetota</taxon>
        <taxon>Actinomycetes</taxon>
        <taxon>Propionibacteriales</taxon>
        <taxon>Propionibacteriaceae</taxon>
        <taxon>Microlunatus</taxon>
    </lineage>
</organism>
<feature type="transmembrane region" description="Helical" evidence="1">
    <location>
        <begin position="144"/>
        <end position="165"/>
    </location>
</feature>
<dbReference type="GO" id="GO:0004175">
    <property type="term" value="F:endopeptidase activity"/>
    <property type="evidence" value="ECO:0007669"/>
    <property type="project" value="UniProtKB-ARBA"/>
</dbReference>
<sequence length="262" mass="27421">MFLLVAAAVPVGRTQDTLIGVAPFDAARPSFTIGLWVGGNLLLGLLIPVSLVLTKLAYGAAPGSLFSVAGRFRWAVFARAAVVVVPLWIVYALVLQPFLGTGAPRWTALHLALCVVAVVTVPLQSAGEEFLFRGLVFRAVGARFARPLVAFVVAATITAVEFGLIHGASDGWGTAYYVAMGVCFAVLAERTGGLEIPVLLHATNNMVLLVPVLLAGQLSSVSTPSGPILLVPILLVVIVTTLMWRTTPRLTKLSADEVAAAA</sequence>
<gene>
    <name evidence="3" type="ORF">SAMN04488544_3383</name>
</gene>
<dbReference type="PANTHER" id="PTHR36435:SF1">
    <property type="entry name" value="CAAX AMINO TERMINAL PROTEASE FAMILY PROTEIN"/>
    <property type="match status" value="1"/>
</dbReference>
<keyword evidence="1" id="KW-0812">Transmembrane</keyword>
<dbReference type="PANTHER" id="PTHR36435">
    <property type="entry name" value="SLR1288 PROTEIN"/>
    <property type="match status" value="1"/>
</dbReference>
<feature type="transmembrane region" description="Helical" evidence="1">
    <location>
        <begin position="106"/>
        <end position="123"/>
    </location>
</feature>
<feature type="transmembrane region" description="Helical" evidence="1">
    <location>
        <begin position="74"/>
        <end position="94"/>
    </location>
</feature>
<dbReference type="OrthoDB" id="2680086at2"/>
<feature type="transmembrane region" description="Helical" evidence="1">
    <location>
        <begin position="30"/>
        <end position="53"/>
    </location>
</feature>
<keyword evidence="3" id="KW-0378">Hydrolase</keyword>
<evidence type="ECO:0000256" key="1">
    <source>
        <dbReference type="SAM" id="Phobius"/>
    </source>
</evidence>
<evidence type="ECO:0000259" key="2">
    <source>
        <dbReference type="Pfam" id="PF02517"/>
    </source>
</evidence>
<dbReference type="EMBL" id="LT629799">
    <property type="protein sequence ID" value="SDV00843.1"/>
    <property type="molecule type" value="Genomic_DNA"/>
</dbReference>
<accession>A0A1H2N5J9</accession>
<dbReference type="GO" id="GO:0006508">
    <property type="term" value="P:proteolysis"/>
    <property type="evidence" value="ECO:0007669"/>
    <property type="project" value="UniProtKB-KW"/>
</dbReference>
<dbReference type="STRING" id="546874.SAMN04488544_3383"/>
<feature type="domain" description="CAAX prenyl protease 2/Lysostaphin resistance protein A-like" evidence="2">
    <location>
        <begin position="113"/>
        <end position="207"/>
    </location>
</feature>
<dbReference type="Proteomes" id="UP000198825">
    <property type="component" value="Chromosome I"/>
</dbReference>
<dbReference type="AlphaFoldDB" id="A0A1H2N5J9"/>
<dbReference type="GO" id="GO:0080120">
    <property type="term" value="P:CAAX-box protein maturation"/>
    <property type="evidence" value="ECO:0007669"/>
    <property type="project" value="UniProtKB-ARBA"/>
</dbReference>
<feature type="transmembrane region" description="Helical" evidence="1">
    <location>
        <begin position="171"/>
        <end position="187"/>
    </location>
</feature>
<keyword evidence="1" id="KW-1133">Transmembrane helix</keyword>
<protein>
    <submittedName>
        <fullName evidence="3">CAAX protease self-immunity</fullName>
    </submittedName>
</protein>
<evidence type="ECO:0000313" key="4">
    <source>
        <dbReference type="Proteomes" id="UP000198825"/>
    </source>
</evidence>
<keyword evidence="3" id="KW-0645">Protease</keyword>